<dbReference type="AlphaFoldDB" id="A0A7J8U493"/>
<proteinExistence type="predicted"/>
<reference evidence="1 2" key="1">
    <citation type="journal article" date="2019" name="Genome Biol. Evol.">
        <title>Insights into the evolution of the New World diploid cottons (Gossypium, subgenus Houzingenia) based on genome sequencing.</title>
        <authorList>
            <person name="Grover C.E."/>
            <person name="Arick M.A. 2nd"/>
            <person name="Thrash A."/>
            <person name="Conover J.L."/>
            <person name="Sanders W.S."/>
            <person name="Peterson D.G."/>
            <person name="Frelichowski J.E."/>
            <person name="Scheffler J.A."/>
            <person name="Scheffler B.E."/>
            <person name="Wendel J.F."/>
        </authorList>
    </citation>
    <scope>NUCLEOTIDE SEQUENCE [LARGE SCALE GENOMIC DNA]</scope>
    <source>
        <strain evidence="1">57</strain>
        <tissue evidence="1">Leaf</tissue>
    </source>
</reference>
<dbReference type="Proteomes" id="UP000593573">
    <property type="component" value="Unassembled WGS sequence"/>
</dbReference>
<dbReference type="EMBL" id="JABFAB010000004">
    <property type="protein sequence ID" value="MBA0645287.1"/>
    <property type="molecule type" value="Genomic_DNA"/>
</dbReference>
<accession>A0A7J8U493</accession>
<keyword evidence="2" id="KW-1185">Reference proteome</keyword>
<name>A0A7J8U493_9ROSI</name>
<evidence type="ECO:0000313" key="1">
    <source>
        <dbReference type="EMBL" id="MBA0645287.1"/>
    </source>
</evidence>
<comment type="caution">
    <text evidence="1">The sequence shown here is derived from an EMBL/GenBank/DDBJ whole genome shotgun (WGS) entry which is preliminary data.</text>
</comment>
<sequence length="23" mass="2634">MVIVHSVNYFVQKLNSLQLIGQC</sequence>
<gene>
    <name evidence="1" type="ORF">Goklo_013406</name>
</gene>
<organism evidence="1 2">
    <name type="scientific">Gossypium klotzschianum</name>
    <dbReference type="NCBI Taxonomy" id="34286"/>
    <lineage>
        <taxon>Eukaryota</taxon>
        <taxon>Viridiplantae</taxon>
        <taxon>Streptophyta</taxon>
        <taxon>Embryophyta</taxon>
        <taxon>Tracheophyta</taxon>
        <taxon>Spermatophyta</taxon>
        <taxon>Magnoliopsida</taxon>
        <taxon>eudicotyledons</taxon>
        <taxon>Gunneridae</taxon>
        <taxon>Pentapetalae</taxon>
        <taxon>rosids</taxon>
        <taxon>malvids</taxon>
        <taxon>Malvales</taxon>
        <taxon>Malvaceae</taxon>
        <taxon>Malvoideae</taxon>
        <taxon>Gossypium</taxon>
    </lineage>
</organism>
<evidence type="ECO:0000313" key="2">
    <source>
        <dbReference type="Proteomes" id="UP000593573"/>
    </source>
</evidence>
<protein>
    <submittedName>
        <fullName evidence="1">Uncharacterized protein</fullName>
    </submittedName>
</protein>